<dbReference type="GO" id="GO:0006654">
    <property type="term" value="P:phosphatidic acid biosynthetic process"/>
    <property type="evidence" value="ECO:0007669"/>
    <property type="project" value="TreeGrafter"/>
</dbReference>
<feature type="domain" description="Phospholipid/glycerol acyltransferase" evidence="5">
    <location>
        <begin position="33"/>
        <end position="144"/>
    </location>
</feature>
<keyword evidence="3 4" id="KW-0012">Acyltransferase</keyword>
<comment type="caution">
    <text evidence="6">The sequence shown here is derived from an EMBL/GenBank/DDBJ whole genome shotgun (WGS) entry which is preliminary data.</text>
</comment>
<dbReference type="CDD" id="cd07989">
    <property type="entry name" value="LPLAT_AGPAT-like"/>
    <property type="match status" value="1"/>
</dbReference>
<dbReference type="PANTHER" id="PTHR10434">
    <property type="entry name" value="1-ACYL-SN-GLYCEROL-3-PHOSPHATE ACYLTRANSFERASE"/>
    <property type="match status" value="1"/>
</dbReference>
<comment type="similarity">
    <text evidence="1 4">Belongs to the 1-acyl-sn-glycerol-3-phosphate acyltransferase family.</text>
</comment>
<dbReference type="NCBIfam" id="TIGR00530">
    <property type="entry name" value="AGP_acyltrn"/>
    <property type="match status" value="1"/>
</dbReference>
<sequence>MYRFVALIARLLLPLFFRISFSGREHVPSQGGAVLACNHVSWLDVIFLAYAVQPRPVHYMAKRELFQHKLIARFLRSIHAFPVNRENPGPSALKTPLQLLREGKVVGIFPGGTRKSEDIALKQGAVTIALRADVPLIPARYRGPLRLRISYLFRRPEVSIQFMPALEMPQEADRKQTQLLATQRLSELLGGIV</sequence>
<dbReference type="AlphaFoldDB" id="A0A326U7Y8"/>
<dbReference type="GO" id="GO:0016020">
    <property type="term" value="C:membrane"/>
    <property type="evidence" value="ECO:0007669"/>
    <property type="project" value="InterPro"/>
</dbReference>
<keyword evidence="7" id="KW-1185">Reference proteome</keyword>
<dbReference type="SMART" id="SM00563">
    <property type="entry name" value="PlsC"/>
    <property type="match status" value="1"/>
</dbReference>
<proteinExistence type="inferred from homology"/>
<gene>
    <name evidence="6" type="ORF">EI42_03017</name>
</gene>
<evidence type="ECO:0000256" key="4">
    <source>
        <dbReference type="RuleBase" id="RU361267"/>
    </source>
</evidence>
<dbReference type="EC" id="2.3.1.51" evidence="4"/>
<dbReference type="InterPro" id="IPR002123">
    <property type="entry name" value="Plipid/glycerol_acylTrfase"/>
</dbReference>
<evidence type="ECO:0000256" key="1">
    <source>
        <dbReference type="ARBA" id="ARBA00008655"/>
    </source>
</evidence>
<evidence type="ECO:0000313" key="7">
    <source>
        <dbReference type="Proteomes" id="UP000248806"/>
    </source>
</evidence>
<keyword evidence="4" id="KW-0594">Phospholipid biosynthesis</keyword>
<keyword evidence="4" id="KW-0443">Lipid metabolism</keyword>
<protein>
    <recommendedName>
        <fullName evidence="4">1-acyl-sn-glycerol-3-phosphate acyltransferase</fullName>
        <ecNumber evidence="4">2.3.1.51</ecNumber>
    </recommendedName>
</protein>
<comment type="domain">
    <text evidence="4">The HXXXXD motif is essential for acyltransferase activity and may constitute the binding site for the phosphate moiety of the glycerol-3-phosphate.</text>
</comment>
<name>A0A326U7Y8_THEHA</name>
<dbReference type="Pfam" id="PF01553">
    <property type="entry name" value="Acyltransferase"/>
    <property type="match status" value="1"/>
</dbReference>
<dbReference type="GO" id="GO:0003841">
    <property type="term" value="F:1-acylglycerol-3-phosphate O-acyltransferase activity"/>
    <property type="evidence" value="ECO:0007669"/>
    <property type="project" value="UniProtKB-UniRule"/>
</dbReference>
<keyword evidence="2 4" id="KW-0808">Transferase</keyword>
<comment type="catalytic activity">
    <reaction evidence="4">
        <text>a 1-acyl-sn-glycero-3-phosphate + an acyl-CoA = a 1,2-diacyl-sn-glycero-3-phosphate + CoA</text>
        <dbReference type="Rhea" id="RHEA:19709"/>
        <dbReference type="ChEBI" id="CHEBI:57287"/>
        <dbReference type="ChEBI" id="CHEBI:57970"/>
        <dbReference type="ChEBI" id="CHEBI:58342"/>
        <dbReference type="ChEBI" id="CHEBI:58608"/>
        <dbReference type="EC" id="2.3.1.51"/>
    </reaction>
</comment>
<dbReference type="PANTHER" id="PTHR10434:SF40">
    <property type="entry name" value="1-ACYL-SN-GLYCEROL-3-PHOSPHATE ACYLTRANSFERASE"/>
    <property type="match status" value="1"/>
</dbReference>
<dbReference type="InterPro" id="IPR004552">
    <property type="entry name" value="AGP_acyltrans"/>
</dbReference>
<evidence type="ECO:0000313" key="6">
    <source>
        <dbReference type="EMBL" id="PZW29295.1"/>
    </source>
</evidence>
<accession>A0A326U7Y8</accession>
<evidence type="ECO:0000259" key="5">
    <source>
        <dbReference type="SMART" id="SM00563"/>
    </source>
</evidence>
<dbReference type="RefSeq" id="WP_170142639.1">
    <property type="nucleotide sequence ID" value="NZ_BIFX01000001.1"/>
</dbReference>
<dbReference type="EMBL" id="QKUF01000009">
    <property type="protein sequence ID" value="PZW29295.1"/>
    <property type="molecule type" value="Genomic_DNA"/>
</dbReference>
<dbReference type="SUPFAM" id="SSF69593">
    <property type="entry name" value="Glycerol-3-phosphate (1)-acyltransferase"/>
    <property type="match status" value="1"/>
</dbReference>
<keyword evidence="4" id="KW-1208">Phospholipid metabolism</keyword>
<keyword evidence="4" id="KW-0444">Lipid biosynthesis</keyword>
<evidence type="ECO:0000256" key="2">
    <source>
        <dbReference type="ARBA" id="ARBA00022679"/>
    </source>
</evidence>
<organism evidence="6 7">
    <name type="scientific">Thermosporothrix hazakensis</name>
    <dbReference type="NCBI Taxonomy" id="644383"/>
    <lineage>
        <taxon>Bacteria</taxon>
        <taxon>Bacillati</taxon>
        <taxon>Chloroflexota</taxon>
        <taxon>Ktedonobacteria</taxon>
        <taxon>Ktedonobacterales</taxon>
        <taxon>Thermosporotrichaceae</taxon>
        <taxon>Thermosporothrix</taxon>
    </lineage>
</organism>
<dbReference type="Proteomes" id="UP000248806">
    <property type="component" value="Unassembled WGS sequence"/>
</dbReference>
<reference evidence="6 7" key="1">
    <citation type="submission" date="2018-06" db="EMBL/GenBank/DDBJ databases">
        <title>Genomic Encyclopedia of Archaeal and Bacterial Type Strains, Phase II (KMG-II): from individual species to whole genera.</title>
        <authorList>
            <person name="Goeker M."/>
        </authorList>
    </citation>
    <scope>NUCLEOTIDE SEQUENCE [LARGE SCALE GENOMIC DNA]</scope>
    <source>
        <strain evidence="6 7">ATCC BAA-1881</strain>
    </source>
</reference>
<evidence type="ECO:0000256" key="3">
    <source>
        <dbReference type="ARBA" id="ARBA00023315"/>
    </source>
</evidence>